<sequence length="229" mass="25063">MSRQILYRLLLFSVVLFGGCELDNYNPPASPLTGRLVFDGQPVGIRQGINVLQLFQPGYENTNPIPVRVMQDGSFSSMLFDGSYRLVRIAGNGPWDHRPDTILVDVRGATTVDVPVTPYFSVSDAEFTVANGVLTASCQVINNVAGRQLESVVLLVGKRTLVDHIYRLTPADPGSNKPGAQVDLADRVVLTQSLEGEPFASEPHLFARIGVKAVGHPEYIYSPVWKVVR</sequence>
<protein>
    <submittedName>
        <fullName evidence="3">DUF3823 domain-containing protein</fullName>
    </submittedName>
</protein>
<dbReference type="Pfam" id="PF12866">
    <property type="entry name" value="DUF3823"/>
    <property type="match status" value="1"/>
</dbReference>
<dbReference type="Gene3D" id="2.60.40.1120">
    <property type="entry name" value="Carboxypeptidase-like, regulatory domain"/>
    <property type="match status" value="1"/>
</dbReference>
<proteinExistence type="predicted"/>
<name>A0ABV7JUY6_9SPHI</name>
<dbReference type="PROSITE" id="PS51257">
    <property type="entry name" value="PROKAR_LIPOPROTEIN"/>
    <property type="match status" value="1"/>
</dbReference>
<evidence type="ECO:0000259" key="2">
    <source>
        <dbReference type="Pfam" id="PF18003"/>
    </source>
</evidence>
<organism evidence="3 4">
    <name type="scientific">Parapedobacter deserti</name>
    <dbReference type="NCBI Taxonomy" id="1912957"/>
    <lineage>
        <taxon>Bacteria</taxon>
        <taxon>Pseudomonadati</taxon>
        <taxon>Bacteroidota</taxon>
        <taxon>Sphingobacteriia</taxon>
        <taxon>Sphingobacteriales</taxon>
        <taxon>Sphingobacteriaceae</taxon>
        <taxon>Parapedobacter</taxon>
    </lineage>
</organism>
<feature type="domain" description="DUF3823" evidence="2">
    <location>
        <begin position="121"/>
        <end position="225"/>
    </location>
</feature>
<dbReference type="Proteomes" id="UP001595526">
    <property type="component" value="Unassembled WGS sequence"/>
</dbReference>
<feature type="domain" description="DUF3823" evidence="1">
    <location>
        <begin position="31"/>
        <end position="117"/>
    </location>
</feature>
<accession>A0ABV7JUY6</accession>
<comment type="caution">
    <text evidence="3">The sequence shown here is derived from an EMBL/GenBank/DDBJ whole genome shotgun (WGS) entry which is preliminary data.</text>
</comment>
<dbReference type="RefSeq" id="WP_379024377.1">
    <property type="nucleotide sequence ID" value="NZ_JBHRTA010000038.1"/>
</dbReference>
<keyword evidence="4" id="KW-1185">Reference proteome</keyword>
<evidence type="ECO:0000313" key="4">
    <source>
        <dbReference type="Proteomes" id="UP001595526"/>
    </source>
</evidence>
<dbReference type="InterPro" id="IPR024278">
    <property type="entry name" value="DUF3823_N"/>
</dbReference>
<reference evidence="4" key="1">
    <citation type="journal article" date="2019" name="Int. J. Syst. Evol. Microbiol.">
        <title>The Global Catalogue of Microorganisms (GCM) 10K type strain sequencing project: providing services to taxonomists for standard genome sequencing and annotation.</title>
        <authorList>
            <consortium name="The Broad Institute Genomics Platform"/>
            <consortium name="The Broad Institute Genome Sequencing Center for Infectious Disease"/>
            <person name="Wu L."/>
            <person name="Ma J."/>
        </authorList>
    </citation>
    <scope>NUCLEOTIDE SEQUENCE [LARGE SCALE GENOMIC DNA]</scope>
    <source>
        <strain evidence="4">KCTC 52416</strain>
    </source>
</reference>
<dbReference type="EMBL" id="JBHRTA010000038">
    <property type="protein sequence ID" value="MFC3199092.1"/>
    <property type="molecule type" value="Genomic_DNA"/>
</dbReference>
<evidence type="ECO:0000259" key="1">
    <source>
        <dbReference type="Pfam" id="PF12866"/>
    </source>
</evidence>
<dbReference type="InterPro" id="IPR041186">
    <property type="entry name" value="DUF3823_C"/>
</dbReference>
<dbReference type="Pfam" id="PF18003">
    <property type="entry name" value="DUF3823_C"/>
    <property type="match status" value="1"/>
</dbReference>
<evidence type="ECO:0000313" key="3">
    <source>
        <dbReference type="EMBL" id="MFC3199092.1"/>
    </source>
</evidence>
<dbReference type="Gene3D" id="2.60.40.2060">
    <property type="match status" value="1"/>
</dbReference>
<gene>
    <name evidence="3" type="ORF">ACFOET_15815</name>
</gene>